<dbReference type="GO" id="GO:0000122">
    <property type="term" value="P:negative regulation of transcription by RNA polymerase II"/>
    <property type="evidence" value="ECO:0007669"/>
    <property type="project" value="TreeGrafter"/>
</dbReference>
<evidence type="ECO:0000256" key="9">
    <source>
        <dbReference type="SAM" id="MobiDB-lite"/>
    </source>
</evidence>
<sequence length="201" mass="22437">MVSFVCNYCQETLKKAKLDMHTQRCRNASFSCIDCSKDFAGTSYRQHTSCITEAEKYEGKLYKGNNKKSNSNKANKQIIAKSTVDQLKAKVEELKTENKEKKRSREDDSEKSGDGKKAKNGGDAWDKTKLPSDTVDALVCAIAAHVGETVDETFDDMKKQCVRMVTCHPENKASKSDVKDKFKKALVLALQQGKVKLVKGI</sequence>
<evidence type="ECO:0000256" key="2">
    <source>
        <dbReference type="ARBA" id="ARBA00022723"/>
    </source>
</evidence>
<name>A0A9W8CKN9_9FUNG</name>
<reference evidence="11" key="1">
    <citation type="submission" date="2022-07" db="EMBL/GenBank/DDBJ databases">
        <title>Phylogenomic reconstructions and comparative analyses of Kickxellomycotina fungi.</title>
        <authorList>
            <person name="Reynolds N.K."/>
            <person name="Stajich J.E."/>
            <person name="Barry K."/>
            <person name="Grigoriev I.V."/>
            <person name="Crous P."/>
            <person name="Smith M.E."/>
        </authorList>
    </citation>
    <scope>NUCLEOTIDE SEQUENCE</scope>
    <source>
        <strain evidence="11">NBRC 105413</strain>
    </source>
</reference>
<evidence type="ECO:0000313" key="12">
    <source>
        <dbReference type="Proteomes" id="UP001145021"/>
    </source>
</evidence>
<gene>
    <name evidence="11" type="ORF">LPJ64_002787</name>
</gene>
<dbReference type="EMBL" id="JANBOH010000096">
    <property type="protein sequence ID" value="KAJ1645626.1"/>
    <property type="molecule type" value="Genomic_DNA"/>
</dbReference>
<protein>
    <recommendedName>
        <fullName evidence="10">Zinc finger C2H2 LYAR-type domain-containing protein</fullName>
    </recommendedName>
</protein>
<keyword evidence="6" id="KW-0539">Nucleus</keyword>
<evidence type="ECO:0000256" key="8">
    <source>
        <dbReference type="PROSITE-ProRule" id="PRU01145"/>
    </source>
</evidence>
<dbReference type="GO" id="GO:0003677">
    <property type="term" value="F:DNA binding"/>
    <property type="evidence" value="ECO:0007669"/>
    <property type="project" value="InterPro"/>
</dbReference>
<keyword evidence="3" id="KW-0677">Repeat</keyword>
<dbReference type="InterPro" id="IPR036236">
    <property type="entry name" value="Znf_C2H2_sf"/>
</dbReference>
<dbReference type="PANTHER" id="PTHR13100:SF10">
    <property type="entry name" value="CELL GROWTH-REGULATING NUCLEOLAR PROTEIN"/>
    <property type="match status" value="1"/>
</dbReference>
<dbReference type="Proteomes" id="UP001145021">
    <property type="component" value="Unassembled WGS sequence"/>
</dbReference>
<dbReference type="GO" id="GO:0005730">
    <property type="term" value="C:nucleolus"/>
    <property type="evidence" value="ECO:0007669"/>
    <property type="project" value="TreeGrafter"/>
</dbReference>
<evidence type="ECO:0000256" key="7">
    <source>
        <dbReference type="ARBA" id="ARBA00061084"/>
    </source>
</evidence>
<dbReference type="FunFam" id="3.30.1490.490:FF:000001">
    <property type="entry name" value="cell growth-regulating nucleolar protein-like"/>
    <property type="match status" value="1"/>
</dbReference>
<dbReference type="Pfam" id="PF08790">
    <property type="entry name" value="zf-LYAR"/>
    <property type="match status" value="1"/>
</dbReference>
<evidence type="ECO:0000256" key="5">
    <source>
        <dbReference type="ARBA" id="ARBA00022833"/>
    </source>
</evidence>
<dbReference type="GO" id="GO:0008270">
    <property type="term" value="F:zinc ion binding"/>
    <property type="evidence" value="ECO:0007669"/>
    <property type="project" value="UniProtKB-KW"/>
</dbReference>
<evidence type="ECO:0000259" key="10">
    <source>
        <dbReference type="Pfam" id="PF08790"/>
    </source>
</evidence>
<dbReference type="AlphaFoldDB" id="A0A9W8CKN9"/>
<keyword evidence="4 8" id="KW-0863">Zinc-finger</keyword>
<evidence type="ECO:0000313" key="11">
    <source>
        <dbReference type="EMBL" id="KAJ1645626.1"/>
    </source>
</evidence>
<evidence type="ECO:0000256" key="4">
    <source>
        <dbReference type="ARBA" id="ARBA00022771"/>
    </source>
</evidence>
<comment type="similarity">
    <text evidence="7">Belongs to the UPF0743 family.</text>
</comment>
<proteinExistence type="inferred from homology"/>
<keyword evidence="12" id="KW-1185">Reference proteome</keyword>
<dbReference type="InterPro" id="IPR039999">
    <property type="entry name" value="LYAR"/>
</dbReference>
<dbReference type="GO" id="GO:0006364">
    <property type="term" value="P:rRNA processing"/>
    <property type="evidence" value="ECO:0007669"/>
    <property type="project" value="TreeGrafter"/>
</dbReference>
<feature type="region of interest" description="Disordered" evidence="9">
    <location>
        <begin position="95"/>
        <end position="127"/>
    </location>
</feature>
<comment type="caution">
    <text evidence="11">The sequence shown here is derived from an EMBL/GenBank/DDBJ whole genome shotgun (WGS) entry which is preliminary data.</text>
</comment>
<dbReference type="PANTHER" id="PTHR13100">
    <property type="entry name" value="CELL GROWTH-REGULATING NUCLEOLAR PROTEIN LYAR"/>
    <property type="match status" value="1"/>
</dbReference>
<feature type="compositionally biased region" description="Basic and acidic residues" evidence="9">
    <location>
        <begin position="95"/>
        <end position="117"/>
    </location>
</feature>
<evidence type="ECO:0000256" key="6">
    <source>
        <dbReference type="ARBA" id="ARBA00023242"/>
    </source>
</evidence>
<organism evidence="11 12">
    <name type="scientific">Coemansia asiatica</name>
    <dbReference type="NCBI Taxonomy" id="1052880"/>
    <lineage>
        <taxon>Eukaryota</taxon>
        <taxon>Fungi</taxon>
        <taxon>Fungi incertae sedis</taxon>
        <taxon>Zoopagomycota</taxon>
        <taxon>Kickxellomycotina</taxon>
        <taxon>Kickxellomycetes</taxon>
        <taxon>Kickxellales</taxon>
        <taxon>Kickxellaceae</taxon>
        <taxon>Coemansia</taxon>
    </lineage>
</organism>
<dbReference type="SUPFAM" id="SSF57667">
    <property type="entry name" value="beta-beta-alpha zinc fingers"/>
    <property type="match status" value="2"/>
</dbReference>
<keyword evidence="2" id="KW-0479">Metal-binding</keyword>
<dbReference type="PROSITE" id="PS51804">
    <property type="entry name" value="ZF_C2HC_LYAR"/>
    <property type="match status" value="2"/>
</dbReference>
<comment type="subcellular location">
    <subcellularLocation>
        <location evidence="1">Nucleus</location>
    </subcellularLocation>
</comment>
<feature type="domain" description="Zinc finger C2H2 LYAR-type" evidence="10">
    <location>
        <begin position="30"/>
        <end position="57"/>
    </location>
</feature>
<evidence type="ECO:0000256" key="1">
    <source>
        <dbReference type="ARBA" id="ARBA00004123"/>
    </source>
</evidence>
<evidence type="ECO:0000256" key="3">
    <source>
        <dbReference type="ARBA" id="ARBA00022737"/>
    </source>
</evidence>
<accession>A0A9W8CKN9</accession>
<dbReference type="Gene3D" id="3.30.1490.490">
    <property type="match status" value="1"/>
</dbReference>
<dbReference type="InterPro" id="IPR014898">
    <property type="entry name" value="Znf_C2H2_LYAR"/>
</dbReference>
<keyword evidence="5" id="KW-0862">Zinc</keyword>